<dbReference type="Proteomes" id="UP000281474">
    <property type="component" value="Unassembled WGS sequence"/>
</dbReference>
<dbReference type="EMBL" id="QZEI01000042">
    <property type="protein sequence ID" value="RLV59182.1"/>
    <property type="molecule type" value="Genomic_DNA"/>
</dbReference>
<protein>
    <submittedName>
        <fullName evidence="2">DNA-binding protein</fullName>
    </submittedName>
</protein>
<evidence type="ECO:0000313" key="2">
    <source>
        <dbReference type="EMBL" id="RLV59182.1"/>
    </source>
</evidence>
<dbReference type="OrthoDB" id="9805928at2"/>
<dbReference type="Pfam" id="PF12728">
    <property type="entry name" value="HTH_17"/>
    <property type="match status" value="1"/>
</dbReference>
<keyword evidence="3" id="KW-1185">Reference proteome</keyword>
<comment type="caution">
    <text evidence="2">The sequence shown here is derived from an EMBL/GenBank/DDBJ whole genome shotgun (WGS) entry which is preliminary data.</text>
</comment>
<dbReference type="GO" id="GO:0003677">
    <property type="term" value="F:DNA binding"/>
    <property type="evidence" value="ECO:0007669"/>
    <property type="project" value="UniProtKB-KW"/>
</dbReference>
<proteinExistence type="predicted"/>
<feature type="domain" description="Helix-turn-helix" evidence="1">
    <location>
        <begin position="7"/>
        <end position="64"/>
    </location>
</feature>
<reference evidence="2 3" key="1">
    <citation type="submission" date="2018-09" db="EMBL/GenBank/DDBJ databases">
        <title>Phylogeny of the Shewanellaceae, and recommendation for two new genera, Pseudoshewanella and Parashewanella.</title>
        <authorList>
            <person name="Wang G."/>
        </authorList>
    </citation>
    <scope>NUCLEOTIDE SEQUENCE [LARGE SCALE GENOMIC DNA]</scope>
    <source>
        <strain evidence="2 3">C51</strain>
    </source>
</reference>
<organism evidence="2 3">
    <name type="scientific">Parashewanella curva</name>
    <dbReference type="NCBI Taxonomy" id="2338552"/>
    <lineage>
        <taxon>Bacteria</taxon>
        <taxon>Pseudomonadati</taxon>
        <taxon>Pseudomonadota</taxon>
        <taxon>Gammaproteobacteria</taxon>
        <taxon>Alteromonadales</taxon>
        <taxon>Shewanellaceae</taxon>
        <taxon>Parashewanella</taxon>
    </lineage>
</organism>
<evidence type="ECO:0000313" key="3">
    <source>
        <dbReference type="Proteomes" id="UP000281474"/>
    </source>
</evidence>
<sequence>MKVEPMFYTSDEVAEVLCITKQTLYNKIHENERLKKNHPIPPFIKSGGKTLFPIKLFNEWVSQQLQSAKCL</sequence>
<dbReference type="AlphaFoldDB" id="A0A3L8PYM9"/>
<keyword evidence="2" id="KW-0238">DNA-binding</keyword>
<dbReference type="InterPro" id="IPR041657">
    <property type="entry name" value="HTH_17"/>
</dbReference>
<evidence type="ECO:0000259" key="1">
    <source>
        <dbReference type="Pfam" id="PF12728"/>
    </source>
</evidence>
<name>A0A3L8PYM9_9GAMM</name>
<gene>
    <name evidence="2" type="ORF">D5018_13600</name>
</gene>
<accession>A0A3L8PYM9</accession>